<dbReference type="GO" id="GO:0005886">
    <property type="term" value="C:plasma membrane"/>
    <property type="evidence" value="ECO:0007669"/>
    <property type="project" value="UniProtKB-SubCell"/>
</dbReference>
<reference evidence="15 16" key="1">
    <citation type="submission" date="2007-08" db="EMBL/GenBank/DDBJ databases">
        <title>Complete sequence of Roseiflexus castenholzii DSM 13941.</title>
        <authorList>
            <consortium name="US DOE Joint Genome Institute"/>
            <person name="Copeland A."/>
            <person name="Lucas S."/>
            <person name="Lapidus A."/>
            <person name="Barry K."/>
            <person name="Glavina del Rio T."/>
            <person name="Dalin E."/>
            <person name="Tice H."/>
            <person name="Pitluck S."/>
            <person name="Thompson L.S."/>
            <person name="Brettin T."/>
            <person name="Bruce D."/>
            <person name="Detter J.C."/>
            <person name="Han C."/>
            <person name="Tapia R."/>
            <person name="Schmutz J."/>
            <person name="Larimer F."/>
            <person name="Land M."/>
            <person name="Hauser L."/>
            <person name="Kyrpides N."/>
            <person name="Mikhailova N."/>
            <person name="Bryant D.A."/>
            <person name="Hanada S."/>
            <person name="Tsukatani Y."/>
            <person name="Richardson P."/>
        </authorList>
    </citation>
    <scope>NUCLEOTIDE SEQUENCE [LARGE SCALE GENOMIC DNA]</scope>
    <source>
        <strain evidence="16">DSM 13941 / HLO8</strain>
    </source>
</reference>
<evidence type="ECO:0000259" key="14">
    <source>
        <dbReference type="Pfam" id="PF01292"/>
    </source>
</evidence>
<evidence type="ECO:0000256" key="12">
    <source>
        <dbReference type="SAM" id="MobiDB-lite"/>
    </source>
</evidence>
<evidence type="ECO:0000256" key="8">
    <source>
        <dbReference type="ARBA" id="ARBA00022982"/>
    </source>
</evidence>
<gene>
    <name evidence="15" type="ordered locus">Rcas_3146</name>
</gene>
<dbReference type="InterPro" id="IPR011577">
    <property type="entry name" value="Cyt_b561_bac/Ni-Hgenase"/>
</dbReference>
<protein>
    <submittedName>
        <fullName evidence="15">Ni/Fe-hydrogenase, b-type cytochrome subunit</fullName>
    </submittedName>
</protein>
<dbReference type="InterPro" id="IPR000516">
    <property type="entry name" value="Ni-dep_Hydgase_cyt-B"/>
</dbReference>
<dbReference type="OrthoDB" id="197262at2"/>
<dbReference type="GO" id="GO:0022904">
    <property type="term" value="P:respiratory electron transport chain"/>
    <property type="evidence" value="ECO:0007669"/>
    <property type="project" value="InterPro"/>
</dbReference>
<keyword evidence="5" id="KW-0349">Heme</keyword>
<evidence type="ECO:0000256" key="6">
    <source>
        <dbReference type="ARBA" id="ARBA00022692"/>
    </source>
</evidence>
<keyword evidence="10" id="KW-0408">Iron</keyword>
<evidence type="ECO:0000313" key="16">
    <source>
        <dbReference type="Proteomes" id="UP000000263"/>
    </source>
</evidence>
<keyword evidence="7" id="KW-0479">Metal-binding</keyword>
<dbReference type="NCBIfam" id="TIGR02125">
    <property type="entry name" value="CytB-hydogenase"/>
    <property type="match status" value="1"/>
</dbReference>
<evidence type="ECO:0000256" key="11">
    <source>
        <dbReference type="ARBA" id="ARBA00023136"/>
    </source>
</evidence>
<dbReference type="eggNOG" id="COG1969">
    <property type="taxonomic scope" value="Bacteria"/>
</dbReference>
<dbReference type="InterPro" id="IPR016174">
    <property type="entry name" value="Di-haem_cyt_TM"/>
</dbReference>
<dbReference type="STRING" id="383372.Rcas_3146"/>
<feature type="transmembrane region" description="Helical" evidence="13">
    <location>
        <begin position="128"/>
        <end position="149"/>
    </location>
</feature>
<evidence type="ECO:0000256" key="5">
    <source>
        <dbReference type="ARBA" id="ARBA00022617"/>
    </source>
</evidence>
<keyword evidence="4" id="KW-1003">Cell membrane</keyword>
<keyword evidence="9 13" id="KW-1133">Transmembrane helix</keyword>
<feature type="transmembrane region" description="Helical" evidence="13">
    <location>
        <begin position="12"/>
        <end position="34"/>
    </location>
</feature>
<dbReference type="KEGG" id="rca:Rcas_3146"/>
<name>A7NNQ6_ROSCS</name>
<proteinExistence type="inferred from homology"/>
<evidence type="ECO:0000256" key="4">
    <source>
        <dbReference type="ARBA" id="ARBA00022475"/>
    </source>
</evidence>
<comment type="similarity">
    <text evidence="2">Belongs to the HupC/HyaC/HydC family.</text>
</comment>
<dbReference type="PANTHER" id="PTHR30485">
    <property type="entry name" value="NI/FE-HYDROGENASE 1 B-TYPE CYTOCHROME SUBUNIT"/>
    <property type="match status" value="1"/>
</dbReference>
<sequence length="258" mass="29980">MRRRVYVWEVPVRLTHWVNVLSIVMLCFTGYYIANPYIFVSTREPWGIYFMGSMRFLHFVFAYIFVASLILRTYWAFVGNQWARWRGLFPFLTKEGRTNMWHAIQYYFFLRRNPPEVAGHNALAGTSYMIIVVLYGLSAFTGFTLYGQLHPASIWYTLTDWVTNLVSLQTLRLGHHIIMYLILAFVVHHVYAAWLIDMEEGNGLMSSIFSGYKFLPREQQPDWIEQVIAQNGKQNGKAPQVAEPTTQQVKVAGGKVES</sequence>
<keyword evidence="8" id="KW-0249">Electron transport</keyword>
<dbReference type="EMBL" id="CP000804">
    <property type="protein sequence ID" value="ABU59200.1"/>
    <property type="molecule type" value="Genomic_DNA"/>
</dbReference>
<feature type="transmembrane region" description="Helical" evidence="13">
    <location>
        <begin position="177"/>
        <end position="196"/>
    </location>
</feature>
<dbReference type="Proteomes" id="UP000000263">
    <property type="component" value="Chromosome"/>
</dbReference>
<accession>A7NNQ6</accession>
<keyword evidence="6 13" id="KW-0812">Transmembrane</keyword>
<dbReference type="GO" id="GO:0005506">
    <property type="term" value="F:iron ion binding"/>
    <property type="evidence" value="ECO:0007669"/>
    <property type="project" value="InterPro"/>
</dbReference>
<evidence type="ECO:0000256" key="10">
    <source>
        <dbReference type="ARBA" id="ARBA00023004"/>
    </source>
</evidence>
<evidence type="ECO:0000256" key="2">
    <source>
        <dbReference type="ARBA" id="ARBA00008622"/>
    </source>
</evidence>
<keyword evidence="11 13" id="KW-0472">Membrane</keyword>
<dbReference type="PRINTS" id="PR00161">
    <property type="entry name" value="NIHGNASECYTB"/>
</dbReference>
<evidence type="ECO:0000313" key="15">
    <source>
        <dbReference type="EMBL" id="ABU59200.1"/>
    </source>
</evidence>
<evidence type="ECO:0000256" key="3">
    <source>
        <dbReference type="ARBA" id="ARBA00022448"/>
    </source>
</evidence>
<feature type="transmembrane region" description="Helical" evidence="13">
    <location>
        <begin position="46"/>
        <end position="71"/>
    </location>
</feature>
<dbReference type="InterPro" id="IPR051542">
    <property type="entry name" value="Hydrogenase_cytochrome"/>
</dbReference>
<dbReference type="Gene3D" id="1.20.950.20">
    <property type="entry name" value="Transmembrane di-heme cytochromes, Chain C"/>
    <property type="match status" value="1"/>
</dbReference>
<comment type="subcellular location">
    <subcellularLocation>
        <location evidence="1">Cell membrane</location>
        <topology evidence="1">Multi-pass membrane protein</topology>
    </subcellularLocation>
</comment>
<dbReference type="RefSeq" id="WP_012121624.1">
    <property type="nucleotide sequence ID" value="NC_009767.1"/>
</dbReference>
<keyword evidence="3" id="KW-0813">Transport</keyword>
<dbReference type="Pfam" id="PF01292">
    <property type="entry name" value="Ni_hydr_CYTB"/>
    <property type="match status" value="1"/>
</dbReference>
<evidence type="ECO:0000256" key="1">
    <source>
        <dbReference type="ARBA" id="ARBA00004651"/>
    </source>
</evidence>
<evidence type="ECO:0000256" key="7">
    <source>
        <dbReference type="ARBA" id="ARBA00022723"/>
    </source>
</evidence>
<dbReference type="PANTHER" id="PTHR30485:SF0">
    <property type="entry name" value="NI_FE-HYDROGENASE 1 B-TYPE CYTOCHROME SUBUNIT-RELATED"/>
    <property type="match status" value="1"/>
</dbReference>
<dbReference type="GO" id="GO:0020037">
    <property type="term" value="F:heme binding"/>
    <property type="evidence" value="ECO:0007669"/>
    <property type="project" value="TreeGrafter"/>
</dbReference>
<evidence type="ECO:0000256" key="9">
    <source>
        <dbReference type="ARBA" id="ARBA00022989"/>
    </source>
</evidence>
<dbReference type="SUPFAM" id="SSF81342">
    <property type="entry name" value="Transmembrane di-heme cytochromes"/>
    <property type="match status" value="1"/>
</dbReference>
<feature type="region of interest" description="Disordered" evidence="12">
    <location>
        <begin position="234"/>
        <end position="258"/>
    </location>
</feature>
<organism evidence="15 16">
    <name type="scientific">Roseiflexus castenholzii (strain DSM 13941 / HLO8)</name>
    <dbReference type="NCBI Taxonomy" id="383372"/>
    <lineage>
        <taxon>Bacteria</taxon>
        <taxon>Bacillati</taxon>
        <taxon>Chloroflexota</taxon>
        <taxon>Chloroflexia</taxon>
        <taxon>Chloroflexales</taxon>
        <taxon>Roseiflexineae</taxon>
        <taxon>Roseiflexaceae</taxon>
        <taxon>Roseiflexus</taxon>
    </lineage>
</organism>
<feature type="domain" description="Cytochrome b561 bacterial/Ni-hydrogenase" evidence="14">
    <location>
        <begin position="7"/>
        <end position="211"/>
    </location>
</feature>
<dbReference type="GO" id="GO:0009055">
    <property type="term" value="F:electron transfer activity"/>
    <property type="evidence" value="ECO:0007669"/>
    <property type="project" value="InterPro"/>
</dbReference>
<keyword evidence="16" id="KW-1185">Reference proteome</keyword>
<dbReference type="AlphaFoldDB" id="A7NNQ6"/>
<dbReference type="HOGENOM" id="CLU_075520_0_1_0"/>
<evidence type="ECO:0000256" key="13">
    <source>
        <dbReference type="SAM" id="Phobius"/>
    </source>
</evidence>